<reference evidence="2" key="1">
    <citation type="submission" date="2018-11" db="EMBL/GenBank/DDBJ databases">
        <authorList>
            <consortium name="Pathogen Informatics"/>
        </authorList>
    </citation>
    <scope>NUCLEOTIDE SEQUENCE</scope>
</reference>
<sequence length="162" mass="17577">MSPASVEHQLVTPTQAVPYTGKQRPPNTDQQLVLWGMANPWRWAARDTAKDDPKLQLTKAAPAPAATCLAIAAQTQAFLIGFVDGTVCQRARGTGEDMSRRGRDSGSRPGNWSTDVYPRQFEGGRLHGAVACIDVHPSRADCMVVGTSFTHIRSPVLEHKSL</sequence>
<keyword evidence="3" id="KW-1185">Reference proteome</keyword>
<comment type="caution">
    <text evidence="2">The sequence shown here is derived from an EMBL/GenBank/DDBJ whole genome shotgun (WGS) entry which is preliminary data.</text>
</comment>
<dbReference type="Proteomes" id="UP000784294">
    <property type="component" value="Unassembled WGS sequence"/>
</dbReference>
<feature type="region of interest" description="Disordered" evidence="1">
    <location>
        <begin position="93"/>
        <end position="116"/>
    </location>
</feature>
<proteinExistence type="predicted"/>
<dbReference type="AlphaFoldDB" id="A0A448X242"/>
<evidence type="ECO:0000256" key="1">
    <source>
        <dbReference type="SAM" id="MobiDB-lite"/>
    </source>
</evidence>
<name>A0A448X242_9PLAT</name>
<evidence type="ECO:0000313" key="3">
    <source>
        <dbReference type="Proteomes" id="UP000784294"/>
    </source>
</evidence>
<evidence type="ECO:0000313" key="2">
    <source>
        <dbReference type="EMBL" id="VEL25893.1"/>
    </source>
</evidence>
<dbReference type="EMBL" id="CAAALY010076855">
    <property type="protein sequence ID" value="VEL25893.1"/>
    <property type="molecule type" value="Genomic_DNA"/>
</dbReference>
<accession>A0A448X242</accession>
<gene>
    <name evidence="2" type="ORF">PXEA_LOCUS19333</name>
</gene>
<organism evidence="2 3">
    <name type="scientific">Protopolystoma xenopodis</name>
    <dbReference type="NCBI Taxonomy" id="117903"/>
    <lineage>
        <taxon>Eukaryota</taxon>
        <taxon>Metazoa</taxon>
        <taxon>Spiralia</taxon>
        <taxon>Lophotrochozoa</taxon>
        <taxon>Platyhelminthes</taxon>
        <taxon>Monogenea</taxon>
        <taxon>Polyopisthocotylea</taxon>
        <taxon>Polystomatidea</taxon>
        <taxon>Polystomatidae</taxon>
        <taxon>Protopolystoma</taxon>
    </lineage>
</organism>
<feature type="region of interest" description="Disordered" evidence="1">
    <location>
        <begin position="1"/>
        <end position="28"/>
    </location>
</feature>
<protein>
    <submittedName>
        <fullName evidence="2">Uncharacterized protein</fullName>
    </submittedName>
</protein>
<feature type="compositionally biased region" description="Basic and acidic residues" evidence="1">
    <location>
        <begin position="93"/>
        <end position="106"/>
    </location>
</feature>